<sequence>MTETQPGLRELRKRETRQKISDTATRMFIERGFDAVTIAEIAKEAQVAKMTVTNYFPRKEDLVFDMQDEFTRSLARAVRDRRVGESAAEALRRDFLERLIDQDPSIGFTGQRFGTMIAASAPLTARLREFYEDRETALAETLTEETKAAPDDPTPRIAAAQLAGTLRVLFDDIKRRNIAGDHPDAIVHEVTLASATAFAILERGLGDYALKR</sequence>
<keyword evidence="3" id="KW-0804">Transcription</keyword>
<dbReference type="InterPro" id="IPR050109">
    <property type="entry name" value="HTH-type_TetR-like_transc_reg"/>
</dbReference>
<feature type="DNA-binding region" description="H-T-H motif" evidence="4">
    <location>
        <begin position="37"/>
        <end position="56"/>
    </location>
</feature>
<evidence type="ECO:0000259" key="5">
    <source>
        <dbReference type="PROSITE" id="PS50977"/>
    </source>
</evidence>
<dbReference type="EMBL" id="BSTX01000001">
    <property type="protein sequence ID" value="GLZ77324.1"/>
    <property type="molecule type" value="Genomic_DNA"/>
</dbReference>
<name>A0A9W6SHP6_9ACTN</name>
<keyword evidence="7" id="KW-1185">Reference proteome</keyword>
<dbReference type="InterPro" id="IPR009057">
    <property type="entry name" value="Homeodomain-like_sf"/>
</dbReference>
<dbReference type="AlphaFoldDB" id="A0A9W6SHP6"/>
<accession>A0A9W6SHP6</accession>
<dbReference type="PROSITE" id="PS50977">
    <property type="entry name" value="HTH_TETR_2"/>
    <property type="match status" value="1"/>
</dbReference>
<evidence type="ECO:0000313" key="6">
    <source>
        <dbReference type="EMBL" id="GLZ77324.1"/>
    </source>
</evidence>
<evidence type="ECO:0000256" key="1">
    <source>
        <dbReference type="ARBA" id="ARBA00023015"/>
    </source>
</evidence>
<feature type="domain" description="HTH tetR-type" evidence="5">
    <location>
        <begin position="14"/>
        <end position="74"/>
    </location>
</feature>
<evidence type="ECO:0000256" key="3">
    <source>
        <dbReference type="ARBA" id="ARBA00023163"/>
    </source>
</evidence>
<dbReference type="RefSeq" id="WP_285662447.1">
    <property type="nucleotide sequence ID" value="NZ_BSTX01000001.1"/>
</dbReference>
<proteinExistence type="predicted"/>
<dbReference type="Gene3D" id="1.10.10.60">
    <property type="entry name" value="Homeodomain-like"/>
    <property type="match status" value="1"/>
</dbReference>
<dbReference type="InterPro" id="IPR001647">
    <property type="entry name" value="HTH_TetR"/>
</dbReference>
<keyword evidence="2 4" id="KW-0238">DNA-binding</keyword>
<gene>
    <name evidence="6" type="ORF">Afil01_21310</name>
</gene>
<protein>
    <submittedName>
        <fullName evidence="6">TetR family transcriptional regulator</fullName>
    </submittedName>
</protein>
<dbReference type="GO" id="GO:0003700">
    <property type="term" value="F:DNA-binding transcription factor activity"/>
    <property type="evidence" value="ECO:0007669"/>
    <property type="project" value="TreeGrafter"/>
</dbReference>
<dbReference type="PRINTS" id="PR00455">
    <property type="entry name" value="HTHTETR"/>
</dbReference>
<dbReference type="SUPFAM" id="SSF46689">
    <property type="entry name" value="Homeodomain-like"/>
    <property type="match status" value="1"/>
</dbReference>
<dbReference type="PANTHER" id="PTHR30055">
    <property type="entry name" value="HTH-TYPE TRANSCRIPTIONAL REGULATOR RUTR"/>
    <property type="match status" value="1"/>
</dbReference>
<evidence type="ECO:0000256" key="4">
    <source>
        <dbReference type="PROSITE-ProRule" id="PRU00335"/>
    </source>
</evidence>
<dbReference type="GO" id="GO:0000976">
    <property type="term" value="F:transcription cis-regulatory region binding"/>
    <property type="evidence" value="ECO:0007669"/>
    <property type="project" value="TreeGrafter"/>
</dbReference>
<dbReference type="Gene3D" id="1.10.357.10">
    <property type="entry name" value="Tetracycline Repressor, domain 2"/>
    <property type="match status" value="1"/>
</dbReference>
<comment type="caution">
    <text evidence="6">The sequence shown here is derived from an EMBL/GenBank/DDBJ whole genome shotgun (WGS) entry which is preliminary data.</text>
</comment>
<reference evidence="6" key="1">
    <citation type="submission" date="2023-03" db="EMBL/GenBank/DDBJ databases">
        <title>Actinorhabdospora filicis NBRC 111898.</title>
        <authorList>
            <person name="Ichikawa N."/>
            <person name="Sato H."/>
            <person name="Tonouchi N."/>
        </authorList>
    </citation>
    <scope>NUCLEOTIDE SEQUENCE</scope>
    <source>
        <strain evidence="6">NBRC 111898</strain>
    </source>
</reference>
<evidence type="ECO:0000313" key="7">
    <source>
        <dbReference type="Proteomes" id="UP001165079"/>
    </source>
</evidence>
<keyword evidence="1" id="KW-0805">Transcription regulation</keyword>
<dbReference type="Proteomes" id="UP001165079">
    <property type="component" value="Unassembled WGS sequence"/>
</dbReference>
<dbReference type="PANTHER" id="PTHR30055:SF234">
    <property type="entry name" value="HTH-TYPE TRANSCRIPTIONAL REGULATOR BETI"/>
    <property type="match status" value="1"/>
</dbReference>
<organism evidence="6 7">
    <name type="scientific">Actinorhabdospora filicis</name>
    <dbReference type="NCBI Taxonomy" id="1785913"/>
    <lineage>
        <taxon>Bacteria</taxon>
        <taxon>Bacillati</taxon>
        <taxon>Actinomycetota</taxon>
        <taxon>Actinomycetes</taxon>
        <taxon>Micromonosporales</taxon>
        <taxon>Micromonosporaceae</taxon>
        <taxon>Actinorhabdospora</taxon>
    </lineage>
</organism>
<dbReference type="Pfam" id="PF00440">
    <property type="entry name" value="TetR_N"/>
    <property type="match status" value="1"/>
</dbReference>
<evidence type="ECO:0000256" key="2">
    <source>
        <dbReference type="ARBA" id="ARBA00023125"/>
    </source>
</evidence>